<sequence>CINQLRTEPLEAVLMRLLSKSSEVRLAHEVRFLCEIVKAGLDRLNISYNTMLEIVRLLHPRPVVSGETIFASGDQEFFVVFHGELTVKKIHGSEMPAVNTDLSSGSCFGVRSLLLWNRRPSPTVALKNSVLGILDYKSFRSILYPGLRRNHQEKLAFFRGIPYLSGIDPNLLSEISYCCKTHRYNPQHIIFHQVQHQK</sequence>
<dbReference type="InterPro" id="IPR000595">
    <property type="entry name" value="cNMP-bd_dom"/>
</dbReference>
<organism evidence="2">
    <name type="scientific">Spongospora subterranea</name>
    <dbReference type="NCBI Taxonomy" id="70186"/>
    <lineage>
        <taxon>Eukaryota</taxon>
        <taxon>Sar</taxon>
        <taxon>Rhizaria</taxon>
        <taxon>Endomyxa</taxon>
        <taxon>Phytomyxea</taxon>
        <taxon>Plasmodiophorida</taxon>
        <taxon>Plasmodiophoridae</taxon>
        <taxon>Spongospora</taxon>
    </lineage>
</organism>
<dbReference type="InterPro" id="IPR018490">
    <property type="entry name" value="cNMP-bd_dom_sf"/>
</dbReference>
<dbReference type="Gene3D" id="2.60.120.10">
    <property type="entry name" value="Jelly Rolls"/>
    <property type="match status" value="1"/>
</dbReference>
<dbReference type="Pfam" id="PF00027">
    <property type="entry name" value="cNMP_binding"/>
    <property type="match status" value="1"/>
</dbReference>
<dbReference type="CDD" id="cd00038">
    <property type="entry name" value="CAP_ED"/>
    <property type="match status" value="1"/>
</dbReference>
<reference evidence="2" key="1">
    <citation type="submission" date="2015-04" db="EMBL/GenBank/DDBJ databases">
        <title>The genome sequence of the plant pathogenic Rhizarian Plasmodiophora brassicae reveals insights in its biotrophic life cycle and the origin of chitin synthesis.</title>
        <authorList>
            <person name="Schwelm A."/>
            <person name="Fogelqvist J."/>
            <person name="Knaust A."/>
            <person name="Julke S."/>
            <person name="Lilja T."/>
            <person name="Dhandapani V."/>
            <person name="Bonilla-Rosso G."/>
            <person name="Karlsson M."/>
            <person name="Shevchenko A."/>
            <person name="Choi S.R."/>
            <person name="Kim H.G."/>
            <person name="Park J.Y."/>
            <person name="Lim Y.P."/>
            <person name="Ludwig-Muller J."/>
            <person name="Dixelius C."/>
        </authorList>
    </citation>
    <scope>NUCLEOTIDE SEQUENCE</scope>
    <source>
        <tissue evidence="2">Potato root galls</tissue>
    </source>
</reference>
<name>A0A0H5QT22_9EUKA</name>
<dbReference type="PANTHER" id="PTHR23011:SF28">
    <property type="entry name" value="CYCLIC NUCLEOTIDE-BINDING DOMAIN CONTAINING PROTEIN"/>
    <property type="match status" value="1"/>
</dbReference>
<feature type="non-terminal residue" evidence="2">
    <location>
        <position position="1"/>
    </location>
</feature>
<evidence type="ECO:0000313" key="2">
    <source>
        <dbReference type="EMBL" id="CRZ04701.1"/>
    </source>
</evidence>
<dbReference type="PANTHER" id="PTHR23011">
    <property type="entry name" value="CYCLIC NUCLEOTIDE-BINDING DOMAIN CONTAINING PROTEIN"/>
    <property type="match status" value="1"/>
</dbReference>
<evidence type="ECO:0000259" key="1">
    <source>
        <dbReference type="PROSITE" id="PS50042"/>
    </source>
</evidence>
<feature type="domain" description="Cyclic nucleotide-binding" evidence="1">
    <location>
        <begin position="45"/>
        <end position="143"/>
    </location>
</feature>
<proteinExistence type="predicted"/>
<protein>
    <recommendedName>
        <fullName evidence="1">Cyclic nucleotide-binding domain-containing protein</fullName>
    </recommendedName>
</protein>
<dbReference type="AlphaFoldDB" id="A0A0H5QT22"/>
<dbReference type="EMBL" id="HACM01004259">
    <property type="protein sequence ID" value="CRZ04701.1"/>
    <property type="molecule type" value="Transcribed_RNA"/>
</dbReference>
<dbReference type="InterPro" id="IPR014710">
    <property type="entry name" value="RmlC-like_jellyroll"/>
</dbReference>
<accession>A0A0H5QT22</accession>
<dbReference type="SUPFAM" id="SSF51206">
    <property type="entry name" value="cAMP-binding domain-like"/>
    <property type="match status" value="2"/>
</dbReference>
<dbReference type="PROSITE" id="PS50042">
    <property type="entry name" value="CNMP_BINDING_3"/>
    <property type="match status" value="1"/>
</dbReference>